<proteinExistence type="predicted"/>
<organism evidence="1 2">
    <name type="scientific">Paraburkholderia bannensis</name>
    <dbReference type="NCBI Taxonomy" id="765414"/>
    <lineage>
        <taxon>Bacteria</taxon>
        <taxon>Pseudomonadati</taxon>
        <taxon>Pseudomonadota</taxon>
        <taxon>Betaproteobacteria</taxon>
        <taxon>Burkholderiales</taxon>
        <taxon>Burkholderiaceae</taxon>
        <taxon>Paraburkholderia</taxon>
    </lineage>
</organism>
<protein>
    <submittedName>
        <fullName evidence="1">Uncharacterized protein</fullName>
    </submittedName>
</protein>
<evidence type="ECO:0000313" key="1">
    <source>
        <dbReference type="EMBL" id="MBB6107044.1"/>
    </source>
</evidence>
<dbReference type="Proteomes" id="UP000571554">
    <property type="component" value="Unassembled WGS sequence"/>
</dbReference>
<gene>
    <name evidence="1" type="ORF">F4827_006924</name>
</gene>
<evidence type="ECO:0000313" key="2">
    <source>
        <dbReference type="Proteomes" id="UP000571554"/>
    </source>
</evidence>
<comment type="caution">
    <text evidence="1">The sequence shown here is derived from an EMBL/GenBank/DDBJ whole genome shotgun (WGS) entry which is preliminary data.</text>
</comment>
<name>A0A7W9U4V4_9BURK</name>
<keyword evidence="2" id="KW-1185">Reference proteome</keyword>
<sequence>MACFSIGLFDVYVDVFVLNRGFGRPPAESEIFGFWGEIVPHGGVRTSPGALHFRSVAKEGYRERQEAIERGREHAEGLIRSCERHLPG</sequence>
<dbReference type="AlphaFoldDB" id="A0A7W9U4V4"/>
<reference evidence="1 2" key="1">
    <citation type="submission" date="2020-08" db="EMBL/GenBank/DDBJ databases">
        <title>Above-ground endophytic microbial communities from plants in different locations in the United States.</title>
        <authorList>
            <person name="Frank C."/>
        </authorList>
    </citation>
    <scope>NUCLEOTIDE SEQUENCE [LARGE SCALE GENOMIC DNA]</scope>
    <source>
        <strain evidence="1 2">WP4_2_2</strain>
    </source>
</reference>
<dbReference type="EMBL" id="JACHBW010000038">
    <property type="protein sequence ID" value="MBB6107044.1"/>
    <property type="molecule type" value="Genomic_DNA"/>
</dbReference>
<dbReference type="RefSeq" id="WP_183733965.1">
    <property type="nucleotide sequence ID" value="NZ_JACHBW010000038.1"/>
</dbReference>
<accession>A0A7W9U4V4</accession>